<name>A0A8J6J1H3_9FIRM</name>
<feature type="domain" description="HTH tetR-type" evidence="5">
    <location>
        <begin position="12"/>
        <end position="72"/>
    </location>
</feature>
<dbReference type="EMBL" id="JACOPO010000003">
    <property type="protein sequence ID" value="MBC5722389.1"/>
    <property type="molecule type" value="Genomic_DNA"/>
</dbReference>
<proteinExistence type="predicted"/>
<dbReference type="PANTHER" id="PTHR30055">
    <property type="entry name" value="HTH-TYPE TRANSCRIPTIONAL REGULATOR RUTR"/>
    <property type="match status" value="1"/>
</dbReference>
<evidence type="ECO:0000256" key="4">
    <source>
        <dbReference type="PROSITE-ProRule" id="PRU00335"/>
    </source>
</evidence>
<reference evidence="6" key="1">
    <citation type="submission" date="2020-08" db="EMBL/GenBank/DDBJ databases">
        <title>Genome public.</title>
        <authorList>
            <person name="Liu C."/>
            <person name="Sun Q."/>
        </authorList>
    </citation>
    <scope>NUCLEOTIDE SEQUENCE</scope>
    <source>
        <strain evidence="6">NSJ-23</strain>
    </source>
</reference>
<dbReference type="RefSeq" id="WP_186852536.1">
    <property type="nucleotide sequence ID" value="NZ_JACOPO010000003.1"/>
</dbReference>
<dbReference type="InterPro" id="IPR001647">
    <property type="entry name" value="HTH_TetR"/>
</dbReference>
<dbReference type="InterPro" id="IPR023772">
    <property type="entry name" value="DNA-bd_HTH_TetR-type_CS"/>
</dbReference>
<dbReference type="InterPro" id="IPR009057">
    <property type="entry name" value="Homeodomain-like_sf"/>
</dbReference>
<dbReference type="GO" id="GO:0000976">
    <property type="term" value="F:transcription cis-regulatory region binding"/>
    <property type="evidence" value="ECO:0007669"/>
    <property type="project" value="TreeGrafter"/>
</dbReference>
<keyword evidence="1" id="KW-0805">Transcription regulation</keyword>
<comment type="caution">
    <text evidence="6">The sequence shown here is derived from an EMBL/GenBank/DDBJ whole genome shotgun (WGS) entry which is preliminary data.</text>
</comment>
<dbReference type="Pfam" id="PF00440">
    <property type="entry name" value="TetR_N"/>
    <property type="match status" value="1"/>
</dbReference>
<feature type="DNA-binding region" description="H-T-H motif" evidence="4">
    <location>
        <begin position="35"/>
        <end position="54"/>
    </location>
</feature>
<dbReference type="InterPro" id="IPR050109">
    <property type="entry name" value="HTH-type_TetR-like_transc_reg"/>
</dbReference>
<dbReference type="PANTHER" id="PTHR30055:SF234">
    <property type="entry name" value="HTH-TYPE TRANSCRIPTIONAL REGULATOR BETI"/>
    <property type="match status" value="1"/>
</dbReference>
<evidence type="ECO:0000259" key="5">
    <source>
        <dbReference type="PROSITE" id="PS50977"/>
    </source>
</evidence>
<dbReference type="PRINTS" id="PR00455">
    <property type="entry name" value="HTHTETR"/>
</dbReference>
<dbReference type="Gene3D" id="1.10.357.10">
    <property type="entry name" value="Tetracycline Repressor, domain 2"/>
    <property type="match status" value="1"/>
</dbReference>
<gene>
    <name evidence="6" type="ORF">H8S11_06150</name>
</gene>
<evidence type="ECO:0000256" key="3">
    <source>
        <dbReference type="ARBA" id="ARBA00023163"/>
    </source>
</evidence>
<dbReference type="AlphaFoldDB" id="A0A8J6J1H3"/>
<organism evidence="6 7">
    <name type="scientific">Flintibacter hominis</name>
    <dbReference type="NCBI Taxonomy" id="2763048"/>
    <lineage>
        <taxon>Bacteria</taxon>
        <taxon>Bacillati</taxon>
        <taxon>Bacillota</taxon>
        <taxon>Clostridia</taxon>
        <taxon>Eubacteriales</taxon>
        <taxon>Flintibacter</taxon>
    </lineage>
</organism>
<keyword evidence="7" id="KW-1185">Reference proteome</keyword>
<dbReference type="SUPFAM" id="SSF46689">
    <property type="entry name" value="Homeodomain-like"/>
    <property type="match status" value="1"/>
</dbReference>
<evidence type="ECO:0000256" key="1">
    <source>
        <dbReference type="ARBA" id="ARBA00023015"/>
    </source>
</evidence>
<dbReference type="Proteomes" id="UP000628736">
    <property type="component" value="Unassembled WGS sequence"/>
</dbReference>
<sequence>MAKKTYTVQDREDIRERLLDLGQRSFSQKGYREASLKEIYEAVGISKAFFYTFFPSKEALAIQVLRRQRTKMLERARKVAQESASWRGSLETVFDLFFHGDRHGVFVLELDNLPHLCRHMSQHELQDFEMGLTQFYQALLELWNIPVTAGQCHLIQNMVNTLLLSYHSHLYSSFPFHPGVDEETVSLQIRLIIDYLEGIYRNA</sequence>
<accession>A0A8J6J1H3</accession>
<evidence type="ECO:0000313" key="6">
    <source>
        <dbReference type="EMBL" id="MBC5722389.1"/>
    </source>
</evidence>
<evidence type="ECO:0000256" key="2">
    <source>
        <dbReference type="ARBA" id="ARBA00023125"/>
    </source>
</evidence>
<protein>
    <submittedName>
        <fullName evidence="6">TetR/AcrR family transcriptional regulator</fullName>
    </submittedName>
</protein>
<dbReference type="GO" id="GO:0003700">
    <property type="term" value="F:DNA-binding transcription factor activity"/>
    <property type="evidence" value="ECO:0007669"/>
    <property type="project" value="TreeGrafter"/>
</dbReference>
<keyword evidence="2 4" id="KW-0238">DNA-binding</keyword>
<keyword evidence="3" id="KW-0804">Transcription</keyword>
<evidence type="ECO:0000313" key="7">
    <source>
        <dbReference type="Proteomes" id="UP000628736"/>
    </source>
</evidence>
<dbReference type="PROSITE" id="PS50977">
    <property type="entry name" value="HTH_TETR_2"/>
    <property type="match status" value="1"/>
</dbReference>
<dbReference type="PROSITE" id="PS01081">
    <property type="entry name" value="HTH_TETR_1"/>
    <property type="match status" value="1"/>
</dbReference>